<keyword evidence="3" id="KW-1185">Reference proteome</keyword>
<gene>
    <name evidence="2" type="ORF">SBOR_6987</name>
</gene>
<accession>W9CDG8</accession>
<comment type="caution">
    <text evidence="2">The sequence shown here is derived from an EMBL/GenBank/DDBJ whole genome shotgun (WGS) entry which is preliminary data.</text>
</comment>
<reference evidence="2 3" key="1">
    <citation type="journal article" date="2014" name="Genome Announc.">
        <title>Draft genome sequence of Sclerotinia borealis, a psychrophilic plant pathogenic fungus.</title>
        <authorList>
            <person name="Mardanov A.V."/>
            <person name="Beletsky A.V."/>
            <person name="Kadnikov V.V."/>
            <person name="Ignatov A.N."/>
            <person name="Ravin N.V."/>
        </authorList>
    </citation>
    <scope>NUCLEOTIDE SEQUENCE [LARGE SCALE GENOMIC DNA]</scope>
    <source>
        <strain evidence="3">F-4157</strain>
    </source>
</reference>
<dbReference type="HOGENOM" id="CLU_046066_1_3_1"/>
<dbReference type="InterPro" id="IPR029058">
    <property type="entry name" value="AB_hydrolase_fold"/>
</dbReference>
<dbReference type="EMBL" id="AYSA01000373">
    <property type="protein sequence ID" value="ESZ92615.1"/>
    <property type="molecule type" value="Genomic_DNA"/>
</dbReference>
<dbReference type="STRING" id="1432307.W9CDG8"/>
<dbReference type="Proteomes" id="UP000019487">
    <property type="component" value="Unassembled WGS sequence"/>
</dbReference>
<dbReference type="PANTHER" id="PTHR37017">
    <property type="entry name" value="AB HYDROLASE-1 DOMAIN-CONTAINING PROTEIN-RELATED"/>
    <property type="match status" value="1"/>
</dbReference>
<dbReference type="Gene3D" id="3.40.50.1820">
    <property type="entry name" value="alpha/beta hydrolase"/>
    <property type="match status" value="1"/>
</dbReference>
<dbReference type="SUPFAM" id="SSF53474">
    <property type="entry name" value="alpha/beta-Hydrolases"/>
    <property type="match status" value="1"/>
</dbReference>
<dbReference type="OrthoDB" id="408373at2759"/>
<sequence length="261" mass="27675">MPRPASKTVFVIVPGASQSPAHYGYLSHLLLTRGHPVYSAILPSTGSNKNVTTQDDADYVRNHMLLPILDTEQHDVIMIMHSYSGVPGSAAALGLGKAERAQAGKGTSVLGQIYIASLLIKGGDGGDIVAALGGQLPPHIAPNKAAGILTCEDPAPPLYGDVTPKEFQDAIVMSTLCPSYASWHSPCPRASWDSAAFKGRIAFVRTLRDTGIPLEIQDMVIKGTGVEWIVKDVDTGHSPNLSAPEKICDILEELARGFEGL</sequence>
<dbReference type="PANTHER" id="PTHR37017:SF8">
    <property type="entry name" value="AB HYDROLASE-1 DOMAIN-CONTAINING PROTEIN"/>
    <property type="match status" value="1"/>
</dbReference>
<dbReference type="AlphaFoldDB" id="W9CDG8"/>
<protein>
    <recommendedName>
        <fullName evidence="1">AB hydrolase-1 domain-containing protein</fullName>
    </recommendedName>
</protein>
<proteinExistence type="predicted"/>
<feature type="domain" description="AB hydrolase-1" evidence="1">
    <location>
        <begin position="10"/>
        <end position="249"/>
    </location>
</feature>
<organism evidence="2 3">
    <name type="scientific">Sclerotinia borealis (strain F-4128)</name>
    <dbReference type="NCBI Taxonomy" id="1432307"/>
    <lineage>
        <taxon>Eukaryota</taxon>
        <taxon>Fungi</taxon>
        <taxon>Dikarya</taxon>
        <taxon>Ascomycota</taxon>
        <taxon>Pezizomycotina</taxon>
        <taxon>Leotiomycetes</taxon>
        <taxon>Helotiales</taxon>
        <taxon>Sclerotiniaceae</taxon>
        <taxon>Sclerotinia</taxon>
    </lineage>
</organism>
<dbReference type="InterPro" id="IPR052897">
    <property type="entry name" value="Sec-Metab_Biosynth_Hydrolase"/>
</dbReference>
<evidence type="ECO:0000313" key="3">
    <source>
        <dbReference type="Proteomes" id="UP000019487"/>
    </source>
</evidence>
<evidence type="ECO:0000259" key="1">
    <source>
        <dbReference type="Pfam" id="PF12697"/>
    </source>
</evidence>
<dbReference type="Pfam" id="PF12697">
    <property type="entry name" value="Abhydrolase_6"/>
    <property type="match status" value="1"/>
</dbReference>
<evidence type="ECO:0000313" key="2">
    <source>
        <dbReference type="EMBL" id="ESZ92615.1"/>
    </source>
</evidence>
<dbReference type="InterPro" id="IPR000073">
    <property type="entry name" value="AB_hydrolase_1"/>
</dbReference>
<name>W9CDG8_SCLBF</name>